<dbReference type="GO" id="GO:0004861">
    <property type="term" value="F:cyclin-dependent protein serine/threonine kinase inhibitor activity"/>
    <property type="evidence" value="ECO:0007669"/>
    <property type="project" value="InterPro"/>
</dbReference>
<dbReference type="Proteomes" id="UP001497623">
    <property type="component" value="Unassembled WGS sequence"/>
</dbReference>
<proteinExistence type="inferred from homology"/>
<feature type="region of interest" description="Disordered" evidence="3">
    <location>
        <begin position="216"/>
        <end position="253"/>
    </location>
</feature>
<organism evidence="5 6">
    <name type="scientific">Meganyctiphanes norvegica</name>
    <name type="common">Northern krill</name>
    <name type="synonym">Thysanopoda norvegica</name>
    <dbReference type="NCBI Taxonomy" id="48144"/>
    <lineage>
        <taxon>Eukaryota</taxon>
        <taxon>Metazoa</taxon>
        <taxon>Ecdysozoa</taxon>
        <taxon>Arthropoda</taxon>
        <taxon>Crustacea</taxon>
        <taxon>Multicrustacea</taxon>
        <taxon>Malacostraca</taxon>
        <taxon>Eumalacostraca</taxon>
        <taxon>Eucarida</taxon>
        <taxon>Euphausiacea</taxon>
        <taxon>Euphausiidae</taxon>
        <taxon>Meganyctiphanes</taxon>
    </lineage>
</organism>
<dbReference type="Gene3D" id="4.10.365.10">
    <property type="entry name" value="p27"/>
    <property type="match status" value="1"/>
</dbReference>
<feature type="region of interest" description="Disordered" evidence="3">
    <location>
        <begin position="134"/>
        <end position="188"/>
    </location>
</feature>
<feature type="domain" description="Cyclin-dependent kinase inhibitor" evidence="4">
    <location>
        <begin position="56"/>
        <end position="89"/>
    </location>
</feature>
<dbReference type="EMBL" id="CAXKWB010124389">
    <property type="protein sequence ID" value="CAL4238765.1"/>
    <property type="molecule type" value="Genomic_DNA"/>
</dbReference>
<reference evidence="5 6" key="1">
    <citation type="submission" date="2024-05" db="EMBL/GenBank/DDBJ databases">
        <authorList>
            <person name="Wallberg A."/>
        </authorList>
    </citation>
    <scope>NUCLEOTIDE SEQUENCE [LARGE SCALE GENOMIC DNA]</scope>
</reference>
<comment type="similarity">
    <text evidence="1">Belongs to the CDI family.</text>
</comment>
<keyword evidence="6" id="KW-1185">Reference proteome</keyword>
<dbReference type="GO" id="GO:0051726">
    <property type="term" value="P:regulation of cell cycle"/>
    <property type="evidence" value="ECO:0007669"/>
    <property type="project" value="InterPro"/>
</dbReference>
<sequence length="253" mass="27080">MVVHPVNPAAVPSTPMRPASTTFSLAARMKRGGGARRALSNLGNNDTQANLRLAESLLTVSQEKFAKKWNFDPVNTLPLAPGRYLWSQVTNSRTPTEPKEALIIGNNKDILTCLTLPKSGFTNHSDEPRVPELHGIANIEPAVATETTSSSEDYTAEDTSVQDNNDSGIVSDESISESPVPARSNNTTQTTITDYLRCSKKRLLVVDDEDVTLLPASKRQQQLGGAGPAHSTPTSTTAATSVPEPAQASPLHK</sequence>
<accession>A0AAV2ST81</accession>
<dbReference type="InterPro" id="IPR003175">
    <property type="entry name" value="CDI_dom"/>
</dbReference>
<evidence type="ECO:0000256" key="1">
    <source>
        <dbReference type="ARBA" id="ARBA00006726"/>
    </source>
</evidence>
<evidence type="ECO:0000256" key="3">
    <source>
        <dbReference type="SAM" id="MobiDB-lite"/>
    </source>
</evidence>
<dbReference type="AlphaFoldDB" id="A0AAV2ST81"/>
<evidence type="ECO:0000313" key="6">
    <source>
        <dbReference type="Proteomes" id="UP001497623"/>
    </source>
</evidence>
<evidence type="ECO:0000259" key="4">
    <source>
        <dbReference type="Pfam" id="PF02234"/>
    </source>
</evidence>
<feature type="compositionally biased region" description="Polar residues" evidence="3">
    <location>
        <begin position="145"/>
        <end position="168"/>
    </location>
</feature>
<dbReference type="InterPro" id="IPR044898">
    <property type="entry name" value="CDI_dom_sf"/>
</dbReference>
<name>A0AAV2ST81_MEGNR</name>
<evidence type="ECO:0000256" key="2">
    <source>
        <dbReference type="ARBA" id="ARBA00023013"/>
    </source>
</evidence>
<gene>
    <name evidence="5" type="ORF">MNOR_LOCUS40482</name>
</gene>
<protein>
    <recommendedName>
        <fullName evidence="4">Cyclin-dependent kinase inhibitor domain-containing protein</fullName>
    </recommendedName>
</protein>
<comment type="caution">
    <text evidence="5">The sequence shown here is derived from an EMBL/GenBank/DDBJ whole genome shotgun (WGS) entry which is preliminary data.</text>
</comment>
<dbReference type="GO" id="GO:0005634">
    <property type="term" value="C:nucleus"/>
    <property type="evidence" value="ECO:0007669"/>
    <property type="project" value="InterPro"/>
</dbReference>
<evidence type="ECO:0000313" key="5">
    <source>
        <dbReference type="EMBL" id="CAL4238765.1"/>
    </source>
</evidence>
<keyword evidence="2" id="KW-0649">Protein kinase inhibitor</keyword>
<feature type="compositionally biased region" description="Low complexity" evidence="3">
    <location>
        <begin position="228"/>
        <end position="246"/>
    </location>
</feature>
<dbReference type="Pfam" id="PF02234">
    <property type="entry name" value="CDI"/>
    <property type="match status" value="1"/>
</dbReference>